<evidence type="ECO:0000313" key="10">
    <source>
        <dbReference type="EMBL" id="CAL4164087.1"/>
    </source>
</evidence>
<accession>A0AAV2S735</accession>
<dbReference type="Proteomes" id="UP001497623">
    <property type="component" value="Unassembled WGS sequence"/>
</dbReference>
<feature type="domain" description="C2H2-type" evidence="9">
    <location>
        <begin position="573"/>
        <end position="602"/>
    </location>
</feature>
<keyword evidence="4 8" id="KW-0863">Zinc-finger</keyword>
<dbReference type="SUPFAM" id="SSF57667">
    <property type="entry name" value="beta-beta-alpha zinc fingers"/>
    <property type="match status" value="5"/>
</dbReference>
<dbReference type="EMBL" id="CAXKWB010046669">
    <property type="protein sequence ID" value="CAL4164087.1"/>
    <property type="molecule type" value="Genomic_DNA"/>
</dbReference>
<dbReference type="PANTHER" id="PTHR24392:SF31">
    <property type="entry name" value="C2H2-TYPE DOMAIN-CONTAINING PROTEIN"/>
    <property type="match status" value="1"/>
</dbReference>
<evidence type="ECO:0000256" key="3">
    <source>
        <dbReference type="ARBA" id="ARBA00022737"/>
    </source>
</evidence>
<comment type="subcellular location">
    <subcellularLocation>
        <location evidence="1">Nucleus</location>
    </subcellularLocation>
</comment>
<feature type="domain" description="C2H2-type" evidence="9">
    <location>
        <begin position="603"/>
        <end position="631"/>
    </location>
</feature>
<dbReference type="PROSITE" id="PS50157">
    <property type="entry name" value="ZINC_FINGER_C2H2_2"/>
    <property type="match status" value="6"/>
</dbReference>
<organism evidence="10 11">
    <name type="scientific">Meganyctiphanes norvegica</name>
    <name type="common">Northern krill</name>
    <name type="synonym">Thysanopoda norvegica</name>
    <dbReference type="NCBI Taxonomy" id="48144"/>
    <lineage>
        <taxon>Eukaryota</taxon>
        <taxon>Metazoa</taxon>
        <taxon>Ecdysozoa</taxon>
        <taxon>Arthropoda</taxon>
        <taxon>Crustacea</taxon>
        <taxon>Multicrustacea</taxon>
        <taxon>Malacostraca</taxon>
        <taxon>Eumalacostraca</taxon>
        <taxon>Eucarida</taxon>
        <taxon>Euphausiacea</taxon>
        <taxon>Euphausiidae</taxon>
        <taxon>Meganyctiphanes</taxon>
    </lineage>
</organism>
<dbReference type="SMART" id="SM00355">
    <property type="entry name" value="ZnF_C2H2"/>
    <property type="match status" value="9"/>
</dbReference>
<dbReference type="GO" id="GO:0003677">
    <property type="term" value="F:DNA binding"/>
    <property type="evidence" value="ECO:0007669"/>
    <property type="project" value="UniProtKB-KW"/>
</dbReference>
<keyword evidence="11" id="KW-1185">Reference proteome</keyword>
<comment type="caution">
    <text evidence="10">The sequence shown here is derived from an EMBL/GenBank/DDBJ whole genome shotgun (WGS) entry which is preliminary data.</text>
</comment>
<feature type="domain" description="C2H2-type" evidence="9">
    <location>
        <begin position="137"/>
        <end position="164"/>
    </location>
</feature>
<reference evidence="10 11" key="1">
    <citation type="submission" date="2024-05" db="EMBL/GenBank/DDBJ databases">
        <authorList>
            <person name="Wallberg A."/>
        </authorList>
    </citation>
    <scope>NUCLEOTIDE SEQUENCE [LARGE SCALE GENOMIC DNA]</scope>
</reference>
<evidence type="ECO:0000256" key="7">
    <source>
        <dbReference type="ARBA" id="ARBA00023242"/>
    </source>
</evidence>
<evidence type="ECO:0000256" key="2">
    <source>
        <dbReference type="ARBA" id="ARBA00022723"/>
    </source>
</evidence>
<feature type="domain" description="C2H2-type" evidence="9">
    <location>
        <begin position="545"/>
        <end position="572"/>
    </location>
</feature>
<evidence type="ECO:0000259" key="9">
    <source>
        <dbReference type="PROSITE" id="PS50157"/>
    </source>
</evidence>
<sequence>MLSAIPNNTPNYLNSILMDSNNTSLITNCNTTNNSYNNIEVEPKDSMGLNFENNGTNNNSFGGSYDGGGGNNSNAYNDNDRNEFVVNKISEKDTEAVSQQTPKRPLFVCSACEFAAANWVEFKHHRKIHSSIIAPAVKCSECKYTSSIKVAMEQHMMKHTGEKPFKCDHIECDYSTNFRGNMNLHMMRHTGEKPFECVLCDFTTTTKPKLTTHVRSWHVNRKWKNPRNKNKFKESQCESHDTMLQDIDLQENFDLKDQFECSLCDYISSSEKHIQEHSLICNGISDYGKTTPFVQETKPNIVKTEFRTDASKPLRENAKSCNISATSHSCLFTKNVELSESILHNQENKECHYYDKVDEMYEASHAEKNKVDVLVSESDEQTKYSNVDIVETRIAENKLVRKRRNKETRNLSELTEKMYSRKEIPQKTEIKTEVLEKNSCGKNILKETEVESELSERSVYLALSDIKKVKKEDKIENVNIYLPEGLNRNVVKWSTHRPGGSPCDAYHISPNSKKPLCVCSLCGFVAAKWMELKQHIKQHSNAVDVKCSECEYTSSSRVAMEQHMMKHTGEKPFRCKLIGCNYSTNFRGNMKCHTMVHTGDKPFECLKCEYRAVLKSNLKSHIRRKHRKEVFSSI</sequence>
<dbReference type="FunFam" id="3.30.160.60:FF:000446">
    <property type="entry name" value="Zinc finger protein"/>
    <property type="match status" value="1"/>
</dbReference>
<gene>
    <name evidence="10" type="ORF">MNOR_LOCUS33091</name>
</gene>
<keyword evidence="2" id="KW-0479">Metal-binding</keyword>
<evidence type="ECO:0000256" key="6">
    <source>
        <dbReference type="ARBA" id="ARBA00023125"/>
    </source>
</evidence>
<feature type="domain" description="C2H2-type" evidence="9">
    <location>
        <begin position="165"/>
        <end position="194"/>
    </location>
</feature>
<feature type="domain" description="C2H2-type" evidence="9">
    <location>
        <begin position="195"/>
        <end position="223"/>
    </location>
</feature>
<evidence type="ECO:0000256" key="8">
    <source>
        <dbReference type="PROSITE-ProRule" id="PRU00042"/>
    </source>
</evidence>
<dbReference type="PANTHER" id="PTHR24392">
    <property type="entry name" value="ZINC FINGER PROTEIN"/>
    <property type="match status" value="1"/>
</dbReference>
<dbReference type="AlphaFoldDB" id="A0AAV2S735"/>
<proteinExistence type="predicted"/>
<name>A0AAV2S735_MEGNR</name>
<keyword evidence="3" id="KW-0677">Repeat</keyword>
<keyword evidence="5" id="KW-0862">Zinc</keyword>
<evidence type="ECO:0000256" key="4">
    <source>
        <dbReference type="ARBA" id="ARBA00022771"/>
    </source>
</evidence>
<dbReference type="GO" id="GO:0005634">
    <property type="term" value="C:nucleus"/>
    <property type="evidence" value="ECO:0007669"/>
    <property type="project" value="UniProtKB-SubCell"/>
</dbReference>
<dbReference type="FunFam" id="3.30.160.60:FF:001967">
    <property type="entry name" value="Ras-responsive element-binding protein"/>
    <property type="match status" value="1"/>
</dbReference>
<dbReference type="GO" id="GO:0008270">
    <property type="term" value="F:zinc ion binding"/>
    <property type="evidence" value="ECO:0007669"/>
    <property type="project" value="UniProtKB-KW"/>
</dbReference>
<keyword evidence="6" id="KW-0238">DNA-binding</keyword>
<dbReference type="InterPro" id="IPR013087">
    <property type="entry name" value="Znf_C2H2_type"/>
</dbReference>
<dbReference type="InterPro" id="IPR036236">
    <property type="entry name" value="Znf_C2H2_sf"/>
</dbReference>
<evidence type="ECO:0000313" key="11">
    <source>
        <dbReference type="Proteomes" id="UP001497623"/>
    </source>
</evidence>
<keyword evidence="7" id="KW-0539">Nucleus</keyword>
<evidence type="ECO:0000256" key="1">
    <source>
        <dbReference type="ARBA" id="ARBA00004123"/>
    </source>
</evidence>
<protein>
    <recommendedName>
        <fullName evidence="9">C2H2-type domain-containing protein</fullName>
    </recommendedName>
</protein>
<dbReference type="Gene3D" id="3.30.160.60">
    <property type="entry name" value="Classic Zinc Finger"/>
    <property type="match status" value="6"/>
</dbReference>
<evidence type="ECO:0000256" key="5">
    <source>
        <dbReference type="ARBA" id="ARBA00022833"/>
    </source>
</evidence>